<dbReference type="VEuPathDB" id="FungiDB:SPBR_08945"/>
<dbReference type="GeneID" id="63681992"/>
<dbReference type="EMBL" id="AWTV01000010">
    <property type="protein sequence ID" value="KIH87922.1"/>
    <property type="molecule type" value="Genomic_DNA"/>
</dbReference>
<evidence type="ECO:0000313" key="3">
    <source>
        <dbReference type="Proteomes" id="UP000031575"/>
    </source>
</evidence>
<dbReference type="AlphaFoldDB" id="A0A0C2ISE4"/>
<dbReference type="RefSeq" id="XP_040615932.1">
    <property type="nucleotide sequence ID" value="XM_040767071.1"/>
</dbReference>
<evidence type="ECO:0000313" key="2">
    <source>
        <dbReference type="EMBL" id="KIH87922.1"/>
    </source>
</evidence>
<keyword evidence="2" id="KW-0689">Ribosomal protein</keyword>
<dbReference type="Pfam" id="PF12824">
    <property type="entry name" value="MRP-L20"/>
    <property type="match status" value="1"/>
</dbReference>
<dbReference type="OrthoDB" id="6021263at2759"/>
<gene>
    <name evidence="2" type="ORF">SPBR_08945</name>
</gene>
<proteinExistence type="predicted"/>
<dbReference type="GO" id="GO:0005762">
    <property type="term" value="C:mitochondrial large ribosomal subunit"/>
    <property type="evidence" value="ECO:0007669"/>
    <property type="project" value="TreeGrafter"/>
</dbReference>
<evidence type="ECO:0000256" key="1">
    <source>
        <dbReference type="SAM" id="MobiDB-lite"/>
    </source>
</evidence>
<sequence>MTPIISSSGAAASSARRLWASTATTCSLLQSTTSTSSASPLIPSHNQRLADRRHQSTANRTKRALNIAPHASFLTRGGGRDKAGAGSSSGAASEVATALGTIESKSAAGSTTTLLYNPPASAPSVYQTPFKFLPKSDPRRRSNLTNLFARTSSTTTSSTTASTSSAPTPRAPALAHRNFAPAPQQYHLTPEDVDEIRRLRTQDPLEWSVHRLAHKFQCSPIFVMMVVRSSAEHRAAKQQQAAAARARWGPIRTKARAERVKRREMLFNGEL</sequence>
<dbReference type="Proteomes" id="UP000031575">
    <property type="component" value="Unassembled WGS sequence"/>
</dbReference>
<feature type="compositionally biased region" description="Low complexity" evidence="1">
    <location>
        <begin position="149"/>
        <end position="171"/>
    </location>
</feature>
<dbReference type="InterPro" id="IPR024388">
    <property type="entry name" value="Ribosomal_mL58"/>
</dbReference>
<keyword evidence="3" id="KW-1185">Reference proteome</keyword>
<keyword evidence="2" id="KW-0687">Ribonucleoprotein</keyword>
<dbReference type="PANTHER" id="PTHR28266">
    <property type="entry name" value="54S RIBOSOMAL PROTEIN L20, MITOCHONDRIAL"/>
    <property type="match status" value="1"/>
</dbReference>
<reference evidence="2 3" key="1">
    <citation type="journal article" date="2014" name="BMC Genomics">
        <title>Comparative genomics of the major fungal agents of human and animal Sporotrichosis: Sporothrix schenckii and Sporothrix brasiliensis.</title>
        <authorList>
            <person name="Teixeira M.M."/>
            <person name="de Almeida L.G."/>
            <person name="Kubitschek-Barreira P."/>
            <person name="Alves F.L."/>
            <person name="Kioshima E.S."/>
            <person name="Abadio A.K."/>
            <person name="Fernandes L."/>
            <person name="Derengowski L.S."/>
            <person name="Ferreira K.S."/>
            <person name="Souza R.C."/>
            <person name="Ruiz J.C."/>
            <person name="de Andrade N.C."/>
            <person name="Paes H.C."/>
            <person name="Nicola A.M."/>
            <person name="Albuquerque P."/>
            <person name="Gerber A.L."/>
            <person name="Martins V.P."/>
            <person name="Peconick L.D."/>
            <person name="Neto A.V."/>
            <person name="Chaucanez C.B."/>
            <person name="Silva P.A."/>
            <person name="Cunha O.L."/>
            <person name="de Oliveira F.F."/>
            <person name="dos Santos T.C."/>
            <person name="Barros A.L."/>
            <person name="Soares M.A."/>
            <person name="de Oliveira L.M."/>
            <person name="Marini M.M."/>
            <person name="Villalobos-Duno H."/>
            <person name="Cunha M.M."/>
            <person name="de Hoog S."/>
            <person name="da Silveira J.F."/>
            <person name="Henrissat B."/>
            <person name="Nino-Vega G.A."/>
            <person name="Cisalpino P.S."/>
            <person name="Mora-Montes H.M."/>
            <person name="Almeida S.R."/>
            <person name="Stajich J.E."/>
            <person name="Lopes-Bezerra L.M."/>
            <person name="Vasconcelos A.T."/>
            <person name="Felipe M.S."/>
        </authorList>
    </citation>
    <scope>NUCLEOTIDE SEQUENCE [LARGE SCALE GENOMIC DNA]</scope>
    <source>
        <strain evidence="2 3">5110</strain>
    </source>
</reference>
<organism evidence="2 3">
    <name type="scientific">Sporothrix brasiliensis 5110</name>
    <dbReference type="NCBI Taxonomy" id="1398154"/>
    <lineage>
        <taxon>Eukaryota</taxon>
        <taxon>Fungi</taxon>
        <taxon>Dikarya</taxon>
        <taxon>Ascomycota</taxon>
        <taxon>Pezizomycotina</taxon>
        <taxon>Sordariomycetes</taxon>
        <taxon>Sordariomycetidae</taxon>
        <taxon>Ophiostomatales</taxon>
        <taxon>Ophiostomataceae</taxon>
        <taxon>Sporothrix</taxon>
    </lineage>
</organism>
<comment type="caution">
    <text evidence="2">The sequence shown here is derived from an EMBL/GenBank/DDBJ whole genome shotgun (WGS) entry which is preliminary data.</text>
</comment>
<feature type="region of interest" description="Disordered" evidence="1">
    <location>
        <begin position="147"/>
        <end position="171"/>
    </location>
</feature>
<dbReference type="HOGENOM" id="CLU_089054_0_0_1"/>
<accession>A0A0C2ISE4</accession>
<dbReference type="GO" id="GO:0003735">
    <property type="term" value="F:structural constituent of ribosome"/>
    <property type="evidence" value="ECO:0007669"/>
    <property type="project" value="TreeGrafter"/>
</dbReference>
<name>A0A0C2ISE4_9PEZI</name>
<feature type="region of interest" description="Disordered" evidence="1">
    <location>
        <begin position="34"/>
        <end position="89"/>
    </location>
</feature>
<dbReference type="PANTHER" id="PTHR28266:SF1">
    <property type="entry name" value="LARGE RIBOSOMAL SUBUNIT PROTEIN ML58"/>
    <property type="match status" value="1"/>
</dbReference>
<protein>
    <submittedName>
        <fullName evidence="2">60S ribosomal protein</fullName>
    </submittedName>
</protein>